<evidence type="ECO:0000313" key="4">
    <source>
        <dbReference type="EMBL" id="MBB6341979.1"/>
    </source>
</evidence>
<dbReference type="SUPFAM" id="SSF141868">
    <property type="entry name" value="EAL domain-like"/>
    <property type="match status" value="1"/>
</dbReference>
<organism evidence="4 5">
    <name type="scientific">Pseudomonas fluvialis</name>
    <dbReference type="NCBI Taxonomy" id="1793966"/>
    <lineage>
        <taxon>Bacteria</taxon>
        <taxon>Pseudomonadati</taxon>
        <taxon>Pseudomonadota</taxon>
        <taxon>Gammaproteobacteria</taxon>
        <taxon>Pseudomonadales</taxon>
        <taxon>Pseudomonadaceae</taxon>
        <taxon>Pseudomonas</taxon>
    </lineage>
</organism>
<dbReference type="InterPro" id="IPR035919">
    <property type="entry name" value="EAL_sf"/>
</dbReference>
<dbReference type="CDD" id="cd01948">
    <property type="entry name" value="EAL"/>
    <property type="match status" value="1"/>
</dbReference>
<feature type="compositionally biased region" description="Low complexity" evidence="1">
    <location>
        <begin position="211"/>
        <end position="231"/>
    </location>
</feature>
<dbReference type="EMBL" id="JACHLL010000003">
    <property type="protein sequence ID" value="MBB6341979.1"/>
    <property type="molecule type" value="Genomic_DNA"/>
</dbReference>
<accession>A0A7X0BSC4</accession>
<sequence length="1101" mass="121830">MPAPIAPVISQALCSVVRTQLPGVLRELLQALELALGEQSLQAFSNRDAEACNELRRICRTHGRQAIEQVVARLCQYLPLGQGPQVEEEDNSSQWSLVDDAEVDDLLEAKRLVRSLRETLGPLEWRACSCLNRLSDLQPREGDHPLGLEFLLRQLQEALQLRQQAPLARLVFQNSVQRVLSVALMGYLQALLQVLNQYHVEPLQPSPSHQPLPRQTAVPQRQAARARPYQAFHELRQAQEGRQAQDGRQAQSSAGSGMPSGATGQADSTLTEALAAGEPGLPLAAGFAGVQRPPAGEHWAVSQWLHELELQGCTISPRQREDALLVGELFDALNQEERLAAGLKPALRSLLPTVLQAALIDPAAFADPAHPLRSTLDKVLRLADACDPPNRALEARVQGVIETLNASYQGDVAVFSAQAPALDELLALQQRAYRNSAERVMQAHRGRDTLEGARRQVDVAMYGLHGGRAAQILLDWLAAGWKELLVHELIRNGEDSVGWRGDLALTSLLNRWLQRSEDLSALSEDDVERVYEIEHLLDILRRRMESFLVGQYQYQTVLASLRRQLLGEEPIEFVAVAPQVSAQPLVLDSTEQRWRERRDALQAGDWLRDAQGQALQLIWCNPAMDHYVLVDGQGREAGNLSGEQLLNALSSGSLLLSDAEAPGEGLIQSTLQDIVGRLYHEITHARSHDELTGLLNRRSFEVAVAQCLAGPLPHSFLLAHLDQFILLNQHAGPVAGDACLRQLAGRLPQLLPGDASLSRFGGVDFAVALPGYDESQALALAERLRTEVESQGFVWEGHRHGLTLSIGVVEASSRHDVANVIGDLQSASNSAKQDGRNRVHCYREDQDGEHNGLLAIAARVDDIVEREELSLRLQQIAPVAADSDELPHYELLLVMENDLQLVDFIAAAERYQRMPKVDRWVLKRIFCELERHPQVWQHSRSISINLSGSSLNDDKLLGFIESLFEQHAVEPSRICFELTETAAVANLAKTADLVRHLQLAGCSFSIDDFGVGFSSFDYLKRLPVDYVKIDGSFVKEIERSPSDLAMVRSINEIAHALGRKTIAEYVESASIRARLLELGVDYVQGYGVEKPRPLEQWLTQG</sequence>
<dbReference type="PROSITE" id="PS50887">
    <property type="entry name" value="GGDEF"/>
    <property type="match status" value="1"/>
</dbReference>
<evidence type="ECO:0000259" key="3">
    <source>
        <dbReference type="PROSITE" id="PS50887"/>
    </source>
</evidence>
<protein>
    <submittedName>
        <fullName evidence="4">Diguanylate cyclase (GGDEF)-like protein</fullName>
    </submittedName>
</protein>
<dbReference type="PANTHER" id="PTHR33121">
    <property type="entry name" value="CYCLIC DI-GMP PHOSPHODIESTERASE PDEF"/>
    <property type="match status" value="1"/>
</dbReference>
<gene>
    <name evidence="4" type="ORF">HNP49_002147</name>
</gene>
<feature type="compositionally biased region" description="Basic and acidic residues" evidence="1">
    <location>
        <begin position="233"/>
        <end position="245"/>
    </location>
</feature>
<dbReference type="Pfam" id="PF00990">
    <property type="entry name" value="GGDEF"/>
    <property type="match status" value="1"/>
</dbReference>
<dbReference type="RefSeq" id="WP_184683134.1">
    <property type="nucleotide sequence ID" value="NZ_JACHLL010000003.1"/>
</dbReference>
<keyword evidence="5" id="KW-1185">Reference proteome</keyword>
<comment type="caution">
    <text evidence="4">The sequence shown here is derived from an EMBL/GenBank/DDBJ whole genome shotgun (WGS) entry which is preliminary data.</text>
</comment>
<dbReference type="CDD" id="cd01949">
    <property type="entry name" value="GGDEF"/>
    <property type="match status" value="1"/>
</dbReference>
<dbReference type="InterPro" id="IPR029787">
    <property type="entry name" value="Nucleotide_cyclase"/>
</dbReference>
<dbReference type="AlphaFoldDB" id="A0A7X0BSC4"/>
<reference evidence="4 5" key="1">
    <citation type="submission" date="2020-08" db="EMBL/GenBank/DDBJ databases">
        <title>Functional genomics of gut bacteria from endangered species of beetles.</title>
        <authorList>
            <person name="Carlos-Shanley C."/>
        </authorList>
    </citation>
    <scope>NUCLEOTIDE SEQUENCE [LARGE SCALE GENOMIC DNA]</scope>
    <source>
        <strain evidence="4 5">S00202</strain>
    </source>
</reference>
<name>A0A7X0BSC4_9PSED</name>
<dbReference type="SUPFAM" id="SSF55073">
    <property type="entry name" value="Nucleotide cyclase"/>
    <property type="match status" value="1"/>
</dbReference>
<dbReference type="Pfam" id="PF00563">
    <property type="entry name" value="EAL"/>
    <property type="match status" value="1"/>
</dbReference>
<dbReference type="GO" id="GO:0071111">
    <property type="term" value="F:cyclic-guanylate-specific phosphodiesterase activity"/>
    <property type="evidence" value="ECO:0007669"/>
    <property type="project" value="InterPro"/>
</dbReference>
<dbReference type="Proteomes" id="UP000557193">
    <property type="component" value="Unassembled WGS sequence"/>
</dbReference>
<dbReference type="InterPro" id="IPR050706">
    <property type="entry name" value="Cyclic-di-GMP_PDE-like"/>
</dbReference>
<dbReference type="InterPro" id="IPR001633">
    <property type="entry name" value="EAL_dom"/>
</dbReference>
<dbReference type="Gene3D" id="3.30.70.270">
    <property type="match status" value="1"/>
</dbReference>
<feature type="domain" description="EAL" evidence="2">
    <location>
        <begin position="853"/>
        <end position="1101"/>
    </location>
</feature>
<evidence type="ECO:0000256" key="1">
    <source>
        <dbReference type="SAM" id="MobiDB-lite"/>
    </source>
</evidence>
<dbReference type="Pfam" id="PF07793">
    <property type="entry name" value="DUF1631"/>
    <property type="match status" value="1"/>
</dbReference>
<dbReference type="InterPro" id="IPR000160">
    <property type="entry name" value="GGDEF_dom"/>
</dbReference>
<feature type="domain" description="GGDEF" evidence="3">
    <location>
        <begin position="712"/>
        <end position="844"/>
    </location>
</feature>
<proteinExistence type="predicted"/>
<evidence type="ECO:0000313" key="5">
    <source>
        <dbReference type="Proteomes" id="UP000557193"/>
    </source>
</evidence>
<dbReference type="InterPro" id="IPR012434">
    <property type="entry name" value="DUF1631"/>
</dbReference>
<dbReference type="NCBIfam" id="TIGR00254">
    <property type="entry name" value="GGDEF"/>
    <property type="match status" value="1"/>
</dbReference>
<dbReference type="PROSITE" id="PS50883">
    <property type="entry name" value="EAL"/>
    <property type="match status" value="1"/>
</dbReference>
<feature type="compositionally biased region" description="Polar residues" evidence="1">
    <location>
        <begin position="246"/>
        <end position="255"/>
    </location>
</feature>
<dbReference type="SMART" id="SM00052">
    <property type="entry name" value="EAL"/>
    <property type="match status" value="1"/>
</dbReference>
<dbReference type="PANTHER" id="PTHR33121:SF23">
    <property type="entry name" value="CYCLIC DI-GMP PHOSPHODIESTERASE PDEB"/>
    <property type="match status" value="1"/>
</dbReference>
<dbReference type="InterPro" id="IPR043128">
    <property type="entry name" value="Rev_trsase/Diguanyl_cyclase"/>
</dbReference>
<evidence type="ECO:0000259" key="2">
    <source>
        <dbReference type="PROSITE" id="PS50883"/>
    </source>
</evidence>
<dbReference type="Gene3D" id="3.20.20.450">
    <property type="entry name" value="EAL domain"/>
    <property type="match status" value="1"/>
</dbReference>
<dbReference type="SMART" id="SM00267">
    <property type="entry name" value="GGDEF"/>
    <property type="match status" value="1"/>
</dbReference>
<feature type="region of interest" description="Disordered" evidence="1">
    <location>
        <begin position="204"/>
        <end position="268"/>
    </location>
</feature>